<keyword evidence="1" id="KW-0812">Transmembrane</keyword>
<evidence type="ECO:0000313" key="2">
    <source>
        <dbReference type="EMBL" id="MDQ0676604.1"/>
    </source>
</evidence>
<evidence type="ECO:0000256" key="1">
    <source>
        <dbReference type="SAM" id="Phobius"/>
    </source>
</evidence>
<reference evidence="2 3" key="1">
    <citation type="submission" date="2023-07" db="EMBL/GenBank/DDBJ databases">
        <title>Comparative genomics of wheat-associated soil bacteria to identify genetic determinants of phenazine resistance.</title>
        <authorList>
            <person name="Mouncey N."/>
        </authorList>
    </citation>
    <scope>NUCLEOTIDE SEQUENCE [LARGE SCALE GENOMIC DNA]</scope>
    <source>
        <strain evidence="2 3">W1I3</strain>
    </source>
</reference>
<evidence type="ECO:0000313" key="3">
    <source>
        <dbReference type="Proteomes" id="UP001236806"/>
    </source>
</evidence>
<keyword evidence="1" id="KW-1133">Transmembrane helix</keyword>
<name>A0ABU0PRJ9_9MICC</name>
<gene>
    <name evidence="2" type="ORF">QFZ36_004230</name>
</gene>
<dbReference type="Proteomes" id="UP001236806">
    <property type="component" value="Unassembled WGS sequence"/>
</dbReference>
<feature type="transmembrane region" description="Helical" evidence="1">
    <location>
        <begin position="21"/>
        <end position="39"/>
    </location>
</feature>
<accession>A0ABU0PRJ9</accession>
<keyword evidence="1" id="KW-0472">Membrane</keyword>
<dbReference type="RefSeq" id="WP_306639375.1">
    <property type="nucleotide sequence ID" value="NZ_JAUSXB010000002.1"/>
</dbReference>
<organism evidence="2 3">
    <name type="scientific">Pseudarthrobacter siccitolerans</name>
    <dbReference type="NCBI Taxonomy" id="861266"/>
    <lineage>
        <taxon>Bacteria</taxon>
        <taxon>Bacillati</taxon>
        <taxon>Actinomycetota</taxon>
        <taxon>Actinomycetes</taxon>
        <taxon>Micrococcales</taxon>
        <taxon>Micrococcaceae</taxon>
        <taxon>Pseudarthrobacter</taxon>
    </lineage>
</organism>
<sequence>MAGEQPATGSGWRLSGRSLKILAVVFTAAAVGSMVLVAVDLTVGRPASGDVFIAFLNSLTAVTLWRLSSK</sequence>
<keyword evidence="3" id="KW-1185">Reference proteome</keyword>
<proteinExistence type="predicted"/>
<comment type="caution">
    <text evidence="2">The sequence shown here is derived from an EMBL/GenBank/DDBJ whole genome shotgun (WGS) entry which is preliminary data.</text>
</comment>
<feature type="transmembrane region" description="Helical" evidence="1">
    <location>
        <begin position="51"/>
        <end position="68"/>
    </location>
</feature>
<dbReference type="EMBL" id="JAUSXB010000002">
    <property type="protein sequence ID" value="MDQ0676604.1"/>
    <property type="molecule type" value="Genomic_DNA"/>
</dbReference>
<protein>
    <submittedName>
        <fullName evidence="2">Uncharacterized protein</fullName>
    </submittedName>
</protein>